<dbReference type="NCBIfam" id="NF045850">
    <property type="entry name" value="ABC_Mplas_LP"/>
    <property type="match status" value="1"/>
</dbReference>
<proteinExistence type="predicted"/>
<evidence type="ECO:0000313" key="3">
    <source>
        <dbReference type="Proteomes" id="UP000033750"/>
    </source>
</evidence>
<sequence length="1019" mass="115625">MKNKKKLLISLSSLTLALSPLTALAVSCTEDESIVTKHQWVFSYNTPYSAKGFPYDESNGYGGFVTPKQAYYTLPLSRLQGLSQPEIDVYGVKEGKNVPEIKKLIVKPTFVKRKLEAAKAIILTLKDGTVKIYDNDKADIYPEPDLEVMDQLDNVTKKGYRNISSNVTSNDPRSINNISFNHDLTNAKEMQFVIRDNVKYVDKNGNETKYNVTPKDFYYSWLRTFLLTTLERRNNGGSEALDNFVNGNLLETGSNYFTNTVSYPNSYLFSFIGIDYNSFADENKFLKTLDSSITSNLGVDPNTKAVTIAGVENADFYDFTTLFNSLIINDLTFMPAPSEYIDDVNNKIVNIINSYKQDNPNVDLSQLSAEIEKSDPKYSQQQEALKKLGDYAISKGLNEIYTYNSKNLTETPELLGKFLALLSQIDQNSKTFKSGTYWYGISIDNTLFAGPYYPKGFSNLKETFAKNPYFYDKSFVNAKDTINEVELSFVTRPINALDFQTRQFNQYNVGDLSRLSFSSLSTSQKTSIISKNSKETGLRYSQVFNEKTPYYRRAPLAFAYENENGSEYYSFSDTYSLLNWGVNKEDLGKGLANPSTFIDGLGLSFRTILNAAINYAYLAETESNSLATAFVGNVAIDSLLGGRDQDESPYKKPLDVLDRINVLYAIDADGNKINFGTNENPIYEVSMKENQLFALNQKNTEDKLKSKYFDRLQKEMQKVLDKFDKLYPKYAGQDFVFDLYYFYTNPSENIKRSGTFLEEIINKLNSRLKPKFSYGDVSTPAAYKRYFDLNIRGANGTNRVAWGVDYTTSIGSSFDGLSWNGELIPTLTYIYANRENPTLKNAFPQLVNASVELHNYATRNNPHWDVPFDELYKVAGQILIGDASVFVKNKFTLNSKNNKYELATKTTSDNKTTEVLREPSEAAQAIDPFTFSAKFWLQYSKELTNEELIKLIKEVATYLGYDYFAANKRAINPFTEYLVNPGYIITVIPGQDQEYISDWRIATKNDKENNNEVQNNSAN</sequence>
<reference evidence="2 3" key="1">
    <citation type="submission" date="2015-03" db="EMBL/GenBank/DDBJ databases">
        <title>Genome sequence of Mycoplasma meleagridis strain ATCC 25294.</title>
        <authorList>
            <person name="Yacoub E."/>
            <person name="Blanchard A."/>
            <person name="Sirand-Pugnet P."/>
            <person name="Mardassi B.B.A."/>
        </authorList>
    </citation>
    <scope>NUCLEOTIDE SEQUENCE [LARGE SCALE GENOMIC DNA]</scope>
    <source>
        <strain evidence="2 3">ATCC 25294</strain>
    </source>
</reference>
<dbReference type="OrthoDB" id="395154at2"/>
<feature type="signal peptide" evidence="1">
    <location>
        <begin position="1"/>
        <end position="25"/>
    </location>
</feature>
<accession>A0A0F5H1X5</accession>
<keyword evidence="1" id="KW-0732">Signal</keyword>
<name>A0A0F5H1X5_9BACT</name>
<dbReference type="Proteomes" id="UP000033750">
    <property type="component" value="Unassembled WGS sequence"/>
</dbReference>
<evidence type="ECO:0000313" key="2">
    <source>
        <dbReference type="EMBL" id="KKB26837.1"/>
    </source>
</evidence>
<comment type="caution">
    <text evidence="2">The sequence shown here is derived from an EMBL/GenBank/DDBJ whole genome shotgun (WGS) entry which is preliminary data.</text>
</comment>
<dbReference type="PATRIC" id="fig|1264554.4.peg.463"/>
<keyword evidence="3" id="KW-1185">Reference proteome</keyword>
<dbReference type="PROSITE" id="PS51257">
    <property type="entry name" value="PROKAR_LIPOPROTEIN"/>
    <property type="match status" value="1"/>
</dbReference>
<dbReference type="EMBL" id="JZXN01000016">
    <property type="protein sequence ID" value="KKB26837.1"/>
    <property type="molecule type" value="Genomic_DNA"/>
</dbReference>
<dbReference type="STRING" id="29561.MM26B8_00140"/>
<evidence type="ECO:0000256" key="1">
    <source>
        <dbReference type="SAM" id="SignalP"/>
    </source>
</evidence>
<gene>
    <name evidence="2" type="ORF">MMELEA_05200</name>
</gene>
<evidence type="ECO:0008006" key="4">
    <source>
        <dbReference type="Google" id="ProtNLM"/>
    </source>
</evidence>
<feature type="chain" id="PRO_5002486846" description="Lipoprotein" evidence="1">
    <location>
        <begin position="26"/>
        <end position="1019"/>
    </location>
</feature>
<organism evidence="2 3">
    <name type="scientific">Mycoplasmopsis meleagridis ATCC 25294</name>
    <dbReference type="NCBI Taxonomy" id="1264554"/>
    <lineage>
        <taxon>Bacteria</taxon>
        <taxon>Bacillati</taxon>
        <taxon>Mycoplasmatota</taxon>
        <taxon>Mycoplasmoidales</taxon>
        <taxon>Metamycoplasmataceae</taxon>
        <taxon>Mycoplasmopsis</taxon>
    </lineage>
</organism>
<protein>
    <recommendedName>
        <fullName evidence="4">Lipoprotein</fullName>
    </recommendedName>
</protein>
<dbReference type="AlphaFoldDB" id="A0A0F5H1X5"/>
<dbReference type="RefSeq" id="WP_046096934.1">
    <property type="nucleotide sequence ID" value="NZ_JZXN01000016.1"/>
</dbReference>